<dbReference type="PANTHER" id="PTHR13847">
    <property type="entry name" value="SARCOSINE DEHYDROGENASE-RELATED"/>
    <property type="match status" value="1"/>
</dbReference>
<proteinExistence type="predicted"/>
<name>A0A381U6Y1_9ZZZZ</name>
<accession>A0A381U6Y1</accession>
<dbReference type="Gene3D" id="3.50.50.60">
    <property type="entry name" value="FAD/NAD(P)-binding domain"/>
    <property type="match status" value="1"/>
</dbReference>
<protein>
    <recommendedName>
        <fullName evidence="1">FAD dependent oxidoreductase domain-containing protein</fullName>
    </recommendedName>
</protein>
<dbReference type="EMBL" id="UINC01005820">
    <property type="protein sequence ID" value="SVA23754.1"/>
    <property type="molecule type" value="Genomic_DNA"/>
</dbReference>
<dbReference type="PANTHER" id="PTHR13847:SF281">
    <property type="entry name" value="FAD DEPENDENT OXIDOREDUCTASE DOMAIN-CONTAINING PROTEIN"/>
    <property type="match status" value="1"/>
</dbReference>
<dbReference type="Pfam" id="PF01266">
    <property type="entry name" value="DAO"/>
    <property type="match status" value="1"/>
</dbReference>
<reference evidence="2" key="1">
    <citation type="submission" date="2018-05" db="EMBL/GenBank/DDBJ databases">
        <authorList>
            <person name="Lanie J.A."/>
            <person name="Ng W.-L."/>
            <person name="Kazmierczak K.M."/>
            <person name="Andrzejewski T.M."/>
            <person name="Davidsen T.M."/>
            <person name="Wayne K.J."/>
            <person name="Tettelin H."/>
            <person name="Glass J.I."/>
            <person name="Rusch D."/>
            <person name="Podicherti R."/>
            <person name="Tsui H.-C.T."/>
            <person name="Winkler M.E."/>
        </authorList>
    </citation>
    <scope>NUCLEOTIDE SEQUENCE</scope>
</reference>
<organism evidence="2">
    <name type="scientific">marine metagenome</name>
    <dbReference type="NCBI Taxonomy" id="408172"/>
    <lineage>
        <taxon>unclassified sequences</taxon>
        <taxon>metagenomes</taxon>
        <taxon>ecological metagenomes</taxon>
    </lineage>
</organism>
<dbReference type="SUPFAM" id="SSF51905">
    <property type="entry name" value="FAD/NAD(P)-binding domain"/>
    <property type="match status" value="1"/>
</dbReference>
<sequence>MAAKIISTLPKNDNSCGWIKQLPPRRSRPSLSGEQHADWVVLGAGYTGLAAARQLSILHPQSRIILLEGQNAGEGSSARNSGFLVDSILNEGHFSASNLEEYRKKYDIKHAGVEAVQRLVAELGIDCDLEANGKIHATAVKDHEKKLLNFSKLLSELELKHKILEGEELHQRLGSSYYCMGLWTEGGILLQPAKLARGMVENLPEQVELYENAPVLNWRKRSHTEGYQLYTPSGQVTCQKLIVTVNSFMVSCGIKSNRTFPLTLTASMTRPLTEKEDESIGRPAPWGVLSAQSMGATVRLTKDRRILMRNTVEAWPAINMKFTDLKTRKAKHLEGLKRRFPRLGGDLFESTWSGTICMSGNNAHVFTEVEYGMYAAGCYNASGIGLAVLFGTEIANLASGNMTDSIALIQTNSKPMLLPPQPFLRWGVGLRLLRDRFLARHEQ</sequence>
<evidence type="ECO:0000259" key="1">
    <source>
        <dbReference type="Pfam" id="PF01266"/>
    </source>
</evidence>
<feature type="domain" description="FAD dependent oxidoreductase" evidence="1">
    <location>
        <begin position="38"/>
        <end position="397"/>
    </location>
</feature>
<dbReference type="AlphaFoldDB" id="A0A381U6Y1"/>
<dbReference type="Gene3D" id="3.30.9.10">
    <property type="entry name" value="D-Amino Acid Oxidase, subunit A, domain 2"/>
    <property type="match status" value="1"/>
</dbReference>
<evidence type="ECO:0000313" key="2">
    <source>
        <dbReference type="EMBL" id="SVA23754.1"/>
    </source>
</evidence>
<dbReference type="GO" id="GO:0005737">
    <property type="term" value="C:cytoplasm"/>
    <property type="evidence" value="ECO:0007669"/>
    <property type="project" value="TreeGrafter"/>
</dbReference>
<dbReference type="InterPro" id="IPR006076">
    <property type="entry name" value="FAD-dep_OxRdtase"/>
</dbReference>
<gene>
    <name evidence="2" type="ORF">METZ01_LOCUS76608</name>
</gene>
<dbReference type="InterPro" id="IPR036188">
    <property type="entry name" value="FAD/NAD-bd_sf"/>
</dbReference>